<dbReference type="PROSITE" id="PS00658">
    <property type="entry name" value="FORK_HEAD_2"/>
    <property type="match status" value="1"/>
</dbReference>
<name>A0AAJ8M1X8_9TREE</name>
<accession>A0AAJ8M1X8</accession>
<feature type="region of interest" description="Disordered" evidence="4">
    <location>
        <begin position="1"/>
        <end position="33"/>
    </location>
</feature>
<dbReference type="EMBL" id="CP143787">
    <property type="protein sequence ID" value="WVN88082.1"/>
    <property type="molecule type" value="Genomic_DNA"/>
</dbReference>
<evidence type="ECO:0000256" key="1">
    <source>
        <dbReference type="ARBA" id="ARBA00023125"/>
    </source>
</evidence>
<dbReference type="PANTHER" id="PTHR11829">
    <property type="entry name" value="FORKHEAD BOX PROTEIN"/>
    <property type="match status" value="1"/>
</dbReference>
<reference evidence="6" key="2">
    <citation type="journal article" date="2022" name="Elife">
        <title>Obligate sexual reproduction of a homothallic fungus closely related to the Cryptococcus pathogenic species complex.</title>
        <authorList>
            <person name="Passer A.R."/>
            <person name="Clancey S.A."/>
            <person name="Shea T."/>
            <person name="David-Palma M."/>
            <person name="Averette A.F."/>
            <person name="Boekhout T."/>
            <person name="Porcel B.M."/>
            <person name="Nowrousian M."/>
            <person name="Cuomo C.A."/>
            <person name="Sun S."/>
            <person name="Heitman J."/>
            <person name="Coelho M.A."/>
        </authorList>
    </citation>
    <scope>NUCLEOTIDE SEQUENCE</scope>
    <source>
        <strain evidence="6">CBS 7841</strain>
    </source>
</reference>
<dbReference type="InterPro" id="IPR036390">
    <property type="entry name" value="WH_DNA-bd_sf"/>
</dbReference>
<organism evidence="6 7">
    <name type="scientific">Cryptococcus depauperatus CBS 7841</name>
    <dbReference type="NCBI Taxonomy" id="1295531"/>
    <lineage>
        <taxon>Eukaryota</taxon>
        <taxon>Fungi</taxon>
        <taxon>Dikarya</taxon>
        <taxon>Basidiomycota</taxon>
        <taxon>Agaricomycotina</taxon>
        <taxon>Tremellomycetes</taxon>
        <taxon>Tremellales</taxon>
        <taxon>Cryptococcaceae</taxon>
        <taxon>Cryptococcus</taxon>
    </lineage>
</organism>
<dbReference type="InterPro" id="IPR001766">
    <property type="entry name" value="Fork_head_dom"/>
</dbReference>
<feature type="domain" description="Fork-head" evidence="5">
    <location>
        <begin position="133"/>
        <end position="225"/>
    </location>
</feature>
<dbReference type="SUPFAM" id="SSF46785">
    <property type="entry name" value="Winged helix' DNA-binding domain"/>
    <property type="match status" value="1"/>
</dbReference>
<evidence type="ECO:0000259" key="5">
    <source>
        <dbReference type="PROSITE" id="PS50039"/>
    </source>
</evidence>
<dbReference type="KEGG" id="cdep:91087492"/>
<evidence type="ECO:0000256" key="4">
    <source>
        <dbReference type="SAM" id="MobiDB-lite"/>
    </source>
</evidence>
<proteinExistence type="predicted"/>
<dbReference type="PRINTS" id="PR00053">
    <property type="entry name" value="FORKHEAD"/>
</dbReference>
<feature type="compositionally biased region" description="Basic and acidic residues" evidence="4">
    <location>
        <begin position="483"/>
        <end position="492"/>
    </location>
</feature>
<dbReference type="GO" id="GO:0000981">
    <property type="term" value="F:DNA-binding transcription factor activity, RNA polymerase II-specific"/>
    <property type="evidence" value="ECO:0007669"/>
    <property type="project" value="TreeGrafter"/>
</dbReference>
<comment type="subcellular location">
    <subcellularLocation>
        <location evidence="3">Nucleus</location>
    </subcellularLocation>
</comment>
<feature type="DNA-binding region" description="Fork-head" evidence="3">
    <location>
        <begin position="133"/>
        <end position="225"/>
    </location>
</feature>
<gene>
    <name evidence="6" type="ORF">L203_103281</name>
</gene>
<dbReference type="Pfam" id="PF00250">
    <property type="entry name" value="Forkhead"/>
    <property type="match status" value="1"/>
</dbReference>
<keyword evidence="2 3" id="KW-0539">Nucleus</keyword>
<evidence type="ECO:0000313" key="7">
    <source>
        <dbReference type="Proteomes" id="UP000094043"/>
    </source>
</evidence>
<dbReference type="InterPro" id="IPR050211">
    <property type="entry name" value="FOX_domain-containing"/>
</dbReference>
<evidence type="ECO:0000256" key="3">
    <source>
        <dbReference type="PROSITE-ProRule" id="PRU00089"/>
    </source>
</evidence>
<reference evidence="6" key="1">
    <citation type="submission" date="2016-06" db="EMBL/GenBank/DDBJ databases">
        <authorList>
            <person name="Cuomo C."/>
            <person name="Litvintseva A."/>
            <person name="Heitman J."/>
            <person name="Chen Y."/>
            <person name="Sun S."/>
            <person name="Springer D."/>
            <person name="Dromer F."/>
            <person name="Young S."/>
            <person name="Zeng Q."/>
            <person name="Chapman S."/>
            <person name="Gujja S."/>
            <person name="Saif S."/>
            <person name="Birren B."/>
        </authorList>
    </citation>
    <scope>NUCLEOTIDE SEQUENCE</scope>
    <source>
        <strain evidence="6">CBS 7841</strain>
    </source>
</reference>
<dbReference type="PROSITE" id="PS50039">
    <property type="entry name" value="FORK_HEAD_3"/>
    <property type="match status" value="1"/>
</dbReference>
<dbReference type="GeneID" id="91087492"/>
<reference evidence="6" key="3">
    <citation type="submission" date="2024-01" db="EMBL/GenBank/DDBJ databases">
        <authorList>
            <person name="Coelho M.A."/>
            <person name="David-Palma M."/>
            <person name="Shea T."/>
            <person name="Sun S."/>
            <person name="Cuomo C.A."/>
            <person name="Heitman J."/>
        </authorList>
    </citation>
    <scope>NUCLEOTIDE SEQUENCE</scope>
    <source>
        <strain evidence="6">CBS 7841</strain>
    </source>
</reference>
<dbReference type="SMART" id="SM00339">
    <property type="entry name" value="FH"/>
    <property type="match status" value="1"/>
</dbReference>
<dbReference type="CDD" id="cd00059">
    <property type="entry name" value="FH_FOX"/>
    <property type="match status" value="1"/>
</dbReference>
<dbReference type="Gene3D" id="1.10.10.10">
    <property type="entry name" value="Winged helix-like DNA-binding domain superfamily/Winged helix DNA-binding domain"/>
    <property type="match status" value="1"/>
</dbReference>
<dbReference type="InterPro" id="IPR036388">
    <property type="entry name" value="WH-like_DNA-bd_sf"/>
</dbReference>
<feature type="region of interest" description="Disordered" evidence="4">
    <location>
        <begin position="228"/>
        <end position="278"/>
    </location>
</feature>
<protein>
    <recommendedName>
        <fullName evidence="5">Fork-head domain-containing protein</fullName>
    </recommendedName>
</protein>
<dbReference type="GO" id="GO:0000978">
    <property type="term" value="F:RNA polymerase II cis-regulatory region sequence-specific DNA binding"/>
    <property type="evidence" value="ECO:0007669"/>
    <property type="project" value="TreeGrafter"/>
</dbReference>
<evidence type="ECO:0000313" key="6">
    <source>
        <dbReference type="EMBL" id="WVN88082.1"/>
    </source>
</evidence>
<dbReference type="Proteomes" id="UP000094043">
    <property type="component" value="Chromosome 4"/>
</dbReference>
<dbReference type="RefSeq" id="XP_066068782.1">
    <property type="nucleotide sequence ID" value="XM_066212685.1"/>
</dbReference>
<dbReference type="InterPro" id="IPR030456">
    <property type="entry name" value="TF_fork_head_CS_2"/>
</dbReference>
<dbReference type="PANTHER" id="PTHR11829:SF343">
    <property type="entry name" value="FORK-HEAD DOMAIN-CONTAINING PROTEIN"/>
    <property type="match status" value="1"/>
</dbReference>
<feature type="region of interest" description="Disordered" evidence="4">
    <location>
        <begin position="466"/>
        <end position="492"/>
    </location>
</feature>
<dbReference type="GO" id="GO:0005634">
    <property type="term" value="C:nucleus"/>
    <property type="evidence" value="ECO:0007669"/>
    <property type="project" value="UniProtKB-SubCell"/>
</dbReference>
<evidence type="ECO:0000256" key="2">
    <source>
        <dbReference type="ARBA" id="ARBA00023242"/>
    </source>
</evidence>
<sequence length="515" mass="57304">MTTVLPRSPVSPEPVKRRGQPATGSFWEDDEDEGVRAEAIPLTVTNAEDPVTQTLGIAASSYAVERDPAGFTFTHADLARFRNGGFVKCDIEGPLDPEQLQRMTINEAVWRKWEELGGLAKGAGGLFSSVEYRPEMTHVQAIRLVIAASPRKMLTLAQIYQAIEERWPWHKSAGNTWKNSIRHNLSLNDCFVNAERPNHEGGSGKGGYWTVNDLFSGKTSRKIKRALRTEEESDYYPSQSHHPAAQQKYSDDAHRPSKRRNTRVFSQPGAISPEYSPNRMGRVSPLAQIFSQPGSAAARSSNGQGFYPSRQAQVFPAMSKAQFPGRSPIWQSRDLTHRPLERGYDMSLDPQLRPPSGGSWEGVLPPFVYDHEALYDFGRVRAAVSDGQEWPRFAGGEAGWNGHHPRLDIRSGAHYGHPQDYFNPYPTPSTAHTDALPPVLHPPLPIPASPAKLTLLPPINTVLSSKYGERPSARKEGKRKRRDRDCAIKNERDQRELQWAAEGVELLALAAEVQG</sequence>
<keyword evidence="7" id="KW-1185">Reference proteome</keyword>
<keyword evidence="1 3" id="KW-0238">DNA-binding</keyword>
<dbReference type="AlphaFoldDB" id="A0AAJ8M1X8"/>